<proteinExistence type="predicted"/>
<dbReference type="GO" id="GO:0004180">
    <property type="term" value="F:carboxypeptidase activity"/>
    <property type="evidence" value="ECO:0007669"/>
    <property type="project" value="UniProtKB-KW"/>
</dbReference>
<keyword evidence="1" id="KW-0378">Hydrolase</keyword>
<dbReference type="EMBL" id="BRZM01000019">
    <property type="protein sequence ID" value="GLD54060.1"/>
    <property type="molecule type" value="Genomic_DNA"/>
</dbReference>
<evidence type="ECO:0000313" key="2">
    <source>
        <dbReference type="Proteomes" id="UP001279410"/>
    </source>
</evidence>
<organism evidence="1 2">
    <name type="scientific">Lates japonicus</name>
    <name type="common">Japanese lates</name>
    <dbReference type="NCBI Taxonomy" id="270547"/>
    <lineage>
        <taxon>Eukaryota</taxon>
        <taxon>Metazoa</taxon>
        <taxon>Chordata</taxon>
        <taxon>Craniata</taxon>
        <taxon>Vertebrata</taxon>
        <taxon>Euteleostomi</taxon>
        <taxon>Actinopterygii</taxon>
        <taxon>Neopterygii</taxon>
        <taxon>Teleostei</taxon>
        <taxon>Neoteleostei</taxon>
        <taxon>Acanthomorphata</taxon>
        <taxon>Carangaria</taxon>
        <taxon>Carangaria incertae sedis</taxon>
        <taxon>Centropomidae</taxon>
        <taxon>Lates</taxon>
    </lineage>
</organism>
<name>A0AAD3R3X0_LATJO</name>
<accession>A0AAD3R3X0</accession>
<sequence length="273" mass="30773">MVKDAETARQVTAKIFSISYRRGNNSDARTTLNILYILTVNAISLGKKWSGGGHVQDCCQTAREEHQPAQVAWDALEYLLNQKALIEADGMRILYNLHCIATRRMGGDEEEEEEEEEAAVTGVQIVAQRVLRMKVGKEQYSGGMQVLMYLQEAISGRPLGQNRADICYYKRHSKILSLRSGFPAFSTHGELQFCCERLQPTSLPWREIEYNAATPMESYTLVVTRANTSGLQIGTRELEEMEPVLWPAEAEEAGQTRNHQHLLDLRATLLGRV</sequence>
<dbReference type="AlphaFoldDB" id="A0AAD3R3X0"/>
<comment type="caution">
    <text evidence="1">The sequence shown here is derived from an EMBL/GenBank/DDBJ whole genome shotgun (WGS) entry which is preliminary data.</text>
</comment>
<keyword evidence="1" id="KW-0645">Protease</keyword>
<gene>
    <name evidence="1" type="ORF">AKAME5_000672900</name>
</gene>
<reference evidence="1" key="1">
    <citation type="submission" date="2022-08" db="EMBL/GenBank/DDBJ databases">
        <title>Genome sequencing of akame (Lates japonicus).</title>
        <authorList>
            <person name="Hashiguchi Y."/>
            <person name="Takahashi H."/>
        </authorList>
    </citation>
    <scope>NUCLEOTIDE SEQUENCE</scope>
    <source>
        <strain evidence="1">Kochi</strain>
    </source>
</reference>
<protein>
    <submittedName>
        <fullName evidence="1">Cytosolic carboxypeptidase 1 isoform X1</fullName>
    </submittedName>
</protein>
<dbReference type="Proteomes" id="UP001279410">
    <property type="component" value="Unassembled WGS sequence"/>
</dbReference>
<keyword evidence="1" id="KW-0121">Carboxypeptidase</keyword>
<evidence type="ECO:0000313" key="1">
    <source>
        <dbReference type="EMBL" id="GLD54060.1"/>
    </source>
</evidence>
<keyword evidence="2" id="KW-1185">Reference proteome</keyword>